<keyword evidence="1" id="KW-0812">Transmembrane</keyword>
<evidence type="ECO:0000313" key="2">
    <source>
        <dbReference type="EMBL" id="MFD2661731.1"/>
    </source>
</evidence>
<evidence type="ECO:0000256" key="1">
    <source>
        <dbReference type="SAM" id="Phobius"/>
    </source>
</evidence>
<keyword evidence="3" id="KW-1185">Reference proteome</keyword>
<dbReference type="Proteomes" id="UP001597493">
    <property type="component" value="Unassembled WGS sequence"/>
</dbReference>
<evidence type="ECO:0000313" key="3">
    <source>
        <dbReference type="Proteomes" id="UP001597493"/>
    </source>
</evidence>
<evidence type="ECO:0008006" key="4">
    <source>
        <dbReference type="Google" id="ProtNLM"/>
    </source>
</evidence>
<gene>
    <name evidence="2" type="ORF">ACFSW5_15870</name>
</gene>
<dbReference type="RefSeq" id="WP_379274944.1">
    <property type="nucleotide sequence ID" value="NZ_JBHUMY010000016.1"/>
</dbReference>
<keyword evidence="1" id="KW-1133">Transmembrane helix</keyword>
<accession>A0ABW5QZ28</accession>
<name>A0ABW5QZ28_9BACL</name>
<proteinExistence type="predicted"/>
<keyword evidence="1" id="KW-0472">Membrane</keyword>
<protein>
    <recommendedName>
        <fullName evidence="4">Signal transduction histidine kinase</fullName>
    </recommendedName>
</protein>
<dbReference type="EMBL" id="JBHUMY010000016">
    <property type="protein sequence ID" value="MFD2661731.1"/>
    <property type="molecule type" value="Genomic_DNA"/>
</dbReference>
<reference evidence="3" key="1">
    <citation type="journal article" date="2019" name="Int. J. Syst. Evol. Microbiol.">
        <title>The Global Catalogue of Microorganisms (GCM) 10K type strain sequencing project: providing services to taxonomists for standard genome sequencing and annotation.</title>
        <authorList>
            <consortium name="The Broad Institute Genomics Platform"/>
            <consortium name="The Broad Institute Genome Sequencing Center for Infectious Disease"/>
            <person name="Wu L."/>
            <person name="Ma J."/>
        </authorList>
    </citation>
    <scope>NUCLEOTIDE SEQUENCE [LARGE SCALE GENOMIC DNA]</scope>
    <source>
        <strain evidence="3">TISTR 1827</strain>
    </source>
</reference>
<sequence length="59" mass="6382">MDFTATIIFIIAAFALGGVVVMSRDSLPPRIKRGLAIVSIALIAFAFFLIVYSFLNMGT</sequence>
<feature type="transmembrane region" description="Helical" evidence="1">
    <location>
        <begin position="6"/>
        <end position="23"/>
    </location>
</feature>
<feature type="transmembrane region" description="Helical" evidence="1">
    <location>
        <begin position="35"/>
        <end position="55"/>
    </location>
</feature>
<organism evidence="2 3">
    <name type="scientific">Paenibacillus thailandensis</name>
    <dbReference type="NCBI Taxonomy" id="393250"/>
    <lineage>
        <taxon>Bacteria</taxon>
        <taxon>Bacillati</taxon>
        <taxon>Bacillota</taxon>
        <taxon>Bacilli</taxon>
        <taxon>Bacillales</taxon>
        <taxon>Paenibacillaceae</taxon>
        <taxon>Paenibacillus</taxon>
    </lineage>
</organism>
<comment type="caution">
    <text evidence="2">The sequence shown here is derived from an EMBL/GenBank/DDBJ whole genome shotgun (WGS) entry which is preliminary data.</text>
</comment>